<dbReference type="AlphaFoldDB" id="A0A844H032"/>
<evidence type="ECO:0000313" key="1">
    <source>
        <dbReference type="EMBL" id="MTF40611.1"/>
    </source>
</evidence>
<accession>A0A844H032</accession>
<reference evidence="1 2" key="1">
    <citation type="submission" date="2019-11" db="EMBL/GenBank/DDBJ databases">
        <title>Isolation of a new High Light Tolerant Cyanobacteria.</title>
        <authorList>
            <person name="Dobson Z."/>
            <person name="Vaughn N."/>
            <person name="Vaughn M."/>
            <person name="Fromme P."/>
            <person name="Mazor Y."/>
        </authorList>
    </citation>
    <scope>NUCLEOTIDE SEQUENCE [LARGE SCALE GENOMIC DNA]</scope>
    <source>
        <strain evidence="1 2">0216</strain>
    </source>
</reference>
<gene>
    <name evidence="1" type="ORF">GGC33_17010</name>
</gene>
<comment type="caution">
    <text evidence="1">The sequence shown here is derived from an EMBL/GenBank/DDBJ whole genome shotgun (WGS) entry which is preliminary data.</text>
</comment>
<dbReference type="Proteomes" id="UP000437131">
    <property type="component" value="Unassembled WGS sequence"/>
</dbReference>
<proteinExistence type="predicted"/>
<protein>
    <submittedName>
        <fullName evidence="1">DUF4230 domain-containing protein</fullName>
    </submittedName>
</protein>
<dbReference type="Pfam" id="PF14014">
    <property type="entry name" value="DUF4230"/>
    <property type="match status" value="1"/>
</dbReference>
<organism evidence="1 2">
    <name type="scientific">Cyanobacterium aponinum 0216</name>
    <dbReference type="NCBI Taxonomy" id="2676140"/>
    <lineage>
        <taxon>Bacteria</taxon>
        <taxon>Bacillati</taxon>
        <taxon>Cyanobacteriota</taxon>
        <taxon>Cyanophyceae</taxon>
        <taxon>Oscillatoriophycideae</taxon>
        <taxon>Chroococcales</taxon>
        <taxon>Geminocystaceae</taxon>
        <taxon>Cyanobacterium</taxon>
    </lineage>
</organism>
<dbReference type="RefSeq" id="WP_099436439.1">
    <property type="nucleotide sequence ID" value="NZ_WMIA01000037.1"/>
</dbReference>
<name>A0A844H032_9CHRO</name>
<dbReference type="EMBL" id="WMIA01000037">
    <property type="protein sequence ID" value="MTF40611.1"/>
    <property type="molecule type" value="Genomic_DNA"/>
</dbReference>
<sequence length="225" mass="24967">MNNFINARFLKATPILIKGSLTIFIAVGTFSAWQTTRNLWRNLTGMFNYQVTSPTIKDPHILIQQIQGVSELTTTVFVMDAIAPISSQRKLGEWVIGETSLLYIARGEVKAGLDLSKITSEDVSINQDTITIELPAPEILDSKIDVTKSQVYDYDRGFLNLGPDNAPQLQSEAQKQTLNKIKQTACDENILEQANERAIVVISQLMETSGYKNVVVKTSSLETCP</sequence>
<evidence type="ECO:0000313" key="2">
    <source>
        <dbReference type="Proteomes" id="UP000437131"/>
    </source>
</evidence>
<dbReference type="InterPro" id="IPR025324">
    <property type="entry name" value="DUF4230"/>
</dbReference>